<dbReference type="InterPro" id="IPR005467">
    <property type="entry name" value="His_kinase_dom"/>
</dbReference>
<evidence type="ECO:0000256" key="5">
    <source>
        <dbReference type="ARBA" id="ARBA00022679"/>
    </source>
</evidence>
<comment type="subcellular location">
    <subcellularLocation>
        <location evidence="2">Cell membrane</location>
    </subcellularLocation>
</comment>
<evidence type="ECO:0000259" key="11">
    <source>
        <dbReference type="PROSITE" id="PS50109"/>
    </source>
</evidence>
<dbReference type="RefSeq" id="WP_173079227.1">
    <property type="nucleotide sequence ID" value="NZ_BAABJB010000013.1"/>
</dbReference>
<dbReference type="GO" id="GO:0000155">
    <property type="term" value="F:phosphorelay sensor kinase activity"/>
    <property type="evidence" value="ECO:0007669"/>
    <property type="project" value="InterPro"/>
</dbReference>
<dbReference type="SMART" id="SM00388">
    <property type="entry name" value="HisKA"/>
    <property type="match status" value="1"/>
</dbReference>
<dbReference type="InterPro" id="IPR003661">
    <property type="entry name" value="HisK_dim/P_dom"/>
</dbReference>
<dbReference type="EMBL" id="BLPG01000001">
    <property type="protein sequence ID" value="GFJ92317.1"/>
    <property type="molecule type" value="Genomic_DNA"/>
</dbReference>
<evidence type="ECO:0000313" key="13">
    <source>
        <dbReference type="EMBL" id="GFJ92317.1"/>
    </source>
</evidence>
<dbReference type="Gene3D" id="3.30.565.10">
    <property type="entry name" value="Histidine kinase-like ATPase, C-terminal domain"/>
    <property type="match status" value="1"/>
</dbReference>
<dbReference type="CDD" id="cd00082">
    <property type="entry name" value="HisKA"/>
    <property type="match status" value="1"/>
</dbReference>
<dbReference type="SMART" id="SM00387">
    <property type="entry name" value="HATPase_c"/>
    <property type="match status" value="1"/>
</dbReference>
<reference evidence="13 14" key="1">
    <citation type="submission" date="2020-03" db="EMBL/GenBank/DDBJ databases">
        <title>Whole genome shotgun sequence of Phytohabitans rumicis NBRC 108638.</title>
        <authorList>
            <person name="Komaki H."/>
            <person name="Tamura T."/>
        </authorList>
    </citation>
    <scope>NUCLEOTIDE SEQUENCE [LARGE SCALE GENOMIC DNA]</scope>
    <source>
        <strain evidence="13 14">NBRC 108638</strain>
    </source>
</reference>
<dbReference type="PROSITE" id="PS50109">
    <property type="entry name" value="HIS_KIN"/>
    <property type="match status" value="1"/>
</dbReference>
<feature type="domain" description="Histidine kinase" evidence="11">
    <location>
        <begin position="229"/>
        <end position="439"/>
    </location>
</feature>
<keyword evidence="6" id="KW-0812">Transmembrane</keyword>
<name>A0A6V8LE48_9ACTN</name>
<dbReference type="PRINTS" id="PR00344">
    <property type="entry name" value="BCTRLSENSOR"/>
</dbReference>
<reference evidence="13 14" key="2">
    <citation type="submission" date="2020-03" db="EMBL/GenBank/DDBJ databases">
        <authorList>
            <person name="Ichikawa N."/>
            <person name="Kimura A."/>
            <person name="Kitahashi Y."/>
            <person name="Uohara A."/>
        </authorList>
    </citation>
    <scope>NUCLEOTIDE SEQUENCE [LARGE SCALE GENOMIC DNA]</scope>
    <source>
        <strain evidence="13 14">NBRC 108638</strain>
    </source>
</reference>
<dbReference type="InterPro" id="IPR036890">
    <property type="entry name" value="HATPase_C_sf"/>
</dbReference>
<feature type="domain" description="HAMP" evidence="12">
    <location>
        <begin position="168"/>
        <end position="221"/>
    </location>
</feature>
<dbReference type="InterPro" id="IPR036097">
    <property type="entry name" value="HisK_dim/P_sf"/>
</dbReference>
<protein>
    <recommendedName>
        <fullName evidence="3">histidine kinase</fullName>
        <ecNumber evidence="3">2.7.13.3</ecNumber>
    </recommendedName>
</protein>
<dbReference type="SUPFAM" id="SSF158472">
    <property type="entry name" value="HAMP domain-like"/>
    <property type="match status" value="1"/>
</dbReference>
<keyword evidence="5" id="KW-0808">Transferase</keyword>
<dbReference type="Pfam" id="PF02518">
    <property type="entry name" value="HATPase_c"/>
    <property type="match status" value="1"/>
</dbReference>
<dbReference type="GO" id="GO:0005886">
    <property type="term" value="C:plasma membrane"/>
    <property type="evidence" value="ECO:0007669"/>
    <property type="project" value="UniProtKB-SubCell"/>
</dbReference>
<dbReference type="Pfam" id="PF00512">
    <property type="entry name" value="HisKA"/>
    <property type="match status" value="1"/>
</dbReference>
<keyword evidence="10" id="KW-0472">Membrane</keyword>
<evidence type="ECO:0000259" key="12">
    <source>
        <dbReference type="PROSITE" id="PS50885"/>
    </source>
</evidence>
<organism evidence="13 14">
    <name type="scientific">Phytohabitans rumicis</name>
    <dbReference type="NCBI Taxonomy" id="1076125"/>
    <lineage>
        <taxon>Bacteria</taxon>
        <taxon>Bacillati</taxon>
        <taxon>Actinomycetota</taxon>
        <taxon>Actinomycetes</taxon>
        <taxon>Micromonosporales</taxon>
        <taxon>Micromonosporaceae</taxon>
    </lineage>
</organism>
<accession>A0A6V8LE48</accession>
<dbReference type="Gene3D" id="1.10.287.130">
    <property type="match status" value="1"/>
</dbReference>
<dbReference type="CDD" id="cd06225">
    <property type="entry name" value="HAMP"/>
    <property type="match status" value="1"/>
</dbReference>
<dbReference type="PANTHER" id="PTHR45436:SF5">
    <property type="entry name" value="SENSOR HISTIDINE KINASE TRCS"/>
    <property type="match status" value="1"/>
</dbReference>
<dbReference type="InterPro" id="IPR004358">
    <property type="entry name" value="Sig_transdc_His_kin-like_C"/>
</dbReference>
<evidence type="ECO:0000256" key="3">
    <source>
        <dbReference type="ARBA" id="ARBA00012438"/>
    </source>
</evidence>
<evidence type="ECO:0000256" key="7">
    <source>
        <dbReference type="ARBA" id="ARBA00022777"/>
    </source>
</evidence>
<dbReference type="Proteomes" id="UP000482960">
    <property type="component" value="Unassembled WGS sequence"/>
</dbReference>
<gene>
    <name evidence="13" type="ORF">Prum_059590</name>
</gene>
<evidence type="ECO:0000256" key="8">
    <source>
        <dbReference type="ARBA" id="ARBA00022989"/>
    </source>
</evidence>
<evidence type="ECO:0000256" key="10">
    <source>
        <dbReference type="ARBA" id="ARBA00023136"/>
    </source>
</evidence>
<proteinExistence type="predicted"/>
<dbReference type="AlphaFoldDB" id="A0A6V8LE48"/>
<keyword evidence="9" id="KW-0902">Two-component regulatory system</keyword>
<dbReference type="InterPro" id="IPR003660">
    <property type="entry name" value="HAMP_dom"/>
</dbReference>
<sequence length="449" mass="47488">MRSVRVRTTAAAVAVVGLALVIGAVALVVALRVILTREIESAAELRGIQIAGLLEAGSSPEFVAAGESDEGFVQVLDRNGTVVAASPELAGQPAVARLSPGETAHVDVEFEDDEFLTVATDAGGRFTVLTARSLDPVAESTQAVTLLLAAGLPVMLLVMAGTAWRVVGRALAPVEAIRGEVDEISAAELHRRVPQPPGRDEIARLAATMNRMLDRLQRAQDRQRRFVSDASHELRSPVAAIRQHAEVALAHPGRITLDGLAETALGESLRMQRLVDDLLLLARVDEHTLQLRRQATDLDDLVFEEARRLRTGGALTVDSAGVSAARVDGDTMALRRALRNIADNAARHARGRVAFGLGEQDGWAVLHVDDDGPGIPTADRVRVFDRFVRLDDARARDTGGGGLGLAIVAEIVAAHDGQVEIADSPLGGARVTVRLRSGSVQPAPGTLSA</sequence>
<dbReference type="PANTHER" id="PTHR45436">
    <property type="entry name" value="SENSOR HISTIDINE KINASE YKOH"/>
    <property type="match status" value="1"/>
</dbReference>
<evidence type="ECO:0000313" key="14">
    <source>
        <dbReference type="Proteomes" id="UP000482960"/>
    </source>
</evidence>
<keyword evidence="14" id="KW-1185">Reference proteome</keyword>
<evidence type="ECO:0000256" key="6">
    <source>
        <dbReference type="ARBA" id="ARBA00022692"/>
    </source>
</evidence>
<evidence type="ECO:0000256" key="1">
    <source>
        <dbReference type="ARBA" id="ARBA00000085"/>
    </source>
</evidence>
<dbReference type="SUPFAM" id="SSF47384">
    <property type="entry name" value="Homodimeric domain of signal transducing histidine kinase"/>
    <property type="match status" value="1"/>
</dbReference>
<dbReference type="PROSITE" id="PS50885">
    <property type="entry name" value="HAMP"/>
    <property type="match status" value="1"/>
</dbReference>
<dbReference type="SUPFAM" id="SSF55874">
    <property type="entry name" value="ATPase domain of HSP90 chaperone/DNA topoisomerase II/histidine kinase"/>
    <property type="match status" value="1"/>
</dbReference>
<dbReference type="EC" id="2.7.13.3" evidence="3"/>
<evidence type="ECO:0000256" key="2">
    <source>
        <dbReference type="ARBA" id="ARBA00004236"/>
    </source>
</evidence>
<comment type="caution">
    <text evidence="13">The sequence shown here is derived from an EMBL/GenBank/DDBJ whole genome shotgun (WGS) entry which is preliminary data.</text>
</comment>
<keyword evidence="8" id="KW-1133">Transmembrane helix</keyword>
<keyword evidence="7 13" id="KW-0418">Kinase</keyword>
<comment type="catalytic activity">
    <reaction evidence="1">
        <text>ATP + protein L-histidine = ADP + protein N-phospho-L-histidine.</text>
        <dbReference type="EC" id="2.7.13.3"/>
    </reaction>
</comment>
<keyword evidence="4" id="KW-0597">Phosphoprotein</keyword>
<evidence type="ECO:0000256" key="4">
    <source>
        <dbReference type="ARBA" id="ARBA00022553"/>
    </source>
</evidence>
<dbReference type="InterPro" id="IPR003594">
    <property type="entry name" value="HATPase_dom"/>
</dbReference>
<evidence type="ECO:0000256" key="9">
    <source>
        <dbReference type="ARBA" id="ARBA00023012"/>
    </source>
</evidence>
<dbReference type="SMART" id="SM00304">
    <property type="entry name" value="HAMP"/>
    <property type="match status" value="1"/>
</dbReference>
<dbReference type="InterPro" id="IPR050428">
    <property type="entry name" value="TCS_sensor_his_kinase"/>
</dbReference>
<dbReference type="Gene3D" id="6.10.340.10">
    <property type="match status" value="1"/>
</dbReference>
<dbReference type="Pfam" id="PF00672">
    <property type="entry name" value="HAMP"/>
    <property type="match status" value="1"/>
</dbReference>